<dbReference type="InterPro" id="IPR007419">
    <property type="entry name" value="BFD-like_2Fe2S-bd_dom"/>
</dbReference>
<dbReference type="GO" id="GO:0046872">
    <property type="term" value="F:metal ion binding"/>
    <property type="evidence" value="ECO:0007669"/>
    <property type="project" value="UniProtKB-KW"/>
</dbReference>
<protein>
    <recommendedName>
        <fullName evidence="7">Bacterioferritin-associated ferredoxin</fullName>
    </recommendedName>
</protein>
<dbReference type="InterPro" id="IPR052371">
    <property type="entry name" value="BFD-associated_ferredoxin"/>
</dbReference>
<dbReference type="GO" id="GO:0051537">
    <property type="term" value="F:2 iron, 2 sulfur cluster binding"/>
    <property type="evidence" value="ECO:0007669"/>
    <property type="project" value="UniProtKB-KW"/>
</dbReference>
<keyword evidence="6" id="KW-0411">Iron-sulfur</keyword>
<evidence type="ECO:0000256" key="8">
    <source>
        <dbReference type="ARBA" id="ARBA00046332"/>
    </source>
</evidence>
<gene>
    <name evidence="10" type="ORF">HR08_04665</name>
</gene>
<evidence type="ECO:0000313" key="11">
    <source>
        <dbReference type="Proteomes" id="UP000030130"/>
    </source>
</evidence>
<evidence type="ECO:0000256" key="6">
    <source>
        <dbReference type="ARBA" id="ARBA00023014"/>
    </source>
</evidence>
<dbReference type="InterPro" id="IPR041854">
    <property type="entry name" value="BFD-like_2Fe2S-bd_dom_sf"/>
</dbReference>
<keyword evidence="2" id="KW-0001">2Fe-2S</keyword>
<keyword evidence="1" id="KW-0813">Transport</keyword>
<dbReference type="Proteomes" id="UP000030130">
    <property type="component" value="Unassembled WGS sequence"/>
</dbReference>
<comment type="similarity">
    <text evidence="8">Belongs to the Bfd family.</text>
</comment>
<keyword evidence="4" id="KW-0249">Electron transport</keyword>
<evidence type="ECO:0000256" key="4">
    <source>
        <dbReference type="ARBA" id="ARBA00022982"/>
    </source>
</evidence>
<dbReference type="Gene3D" id="1.10.10.1100">
    <property type="entry name" value="BFD-like [2Fe-2S]-binding domain"/>
    <property type="match status" value="1"/>
</dbReference>
<keyword evidence="3" id="KW-0479">Metal-binding</keyword>
<dbReference type="STRING" id="111105.HR09_00655"/>
<name>A0A099WVI0_9PORP</name>
<comment type="caution">
    <text evidence="10">The sequence shown here is derived from an EMBL/GenBank/DDBJ whole genome shotgun (WGS) entry which is preliminary data.</text>
</comment>
<evidence type="ECO:0000256" key="2">
    <source>
        <dbReference type="ARBA" id="ARBA00022714"/>
    </source>
</evidence>
<evidence type="ECO:0000313" key="10">
    <source>
        <dbReference type="EMBL" id="KGN86027.1"/>
    </source>
</evidence>
<proteinExistence type="inferred from homology"/>
<dbReference type="EMBL" id="JRAI01000043">
    <property type="protein sequence ID" value="KGN86027.1"/>
    <property type="molecule type" value="Genomic_DNA"/>
</dbReference>
<reference evidence="10 11" key="1">
    <citation type="submission" date="2014-08" db="EMBL/GenBank/DDBJ databases">
        <title>Porphyromonas gulae strain:COT-052_OH1451 Genome sequencing.</title>
        <authorList>
            <person name="Wallis C."/>
            <person name="Deusch O."/>
            <person name="O'Flynn C."/>
            <person name="Davis I."/>
            <person name="Jospin G."/>
            <person name="Darling A.E."/>
            <person name="Coil D.A."/>
            <person name="Alexiev A."/>
            <person name="Horsfall A."/>
            <person name="Kirkwood N."/>
            <person name="Harris S."/>
            <person name="Eisen J.A."/>
        </authorList>
    </citation>
    <scope>NUCLEOTIDE SEQUENCE [LARGE SCALE GENOMIC DNA]</scope>
    <source>
        <strain evidence="11">COT-052 OH1451</strain>
    </source>
</reference>
<keyword evidence="5" id="KW-0408">Iron</keyword>
<dbReference type="OrthoDB" id="1117882at2"/>
<evidence type="ECO:0000256" key="7">
    <source>
        <dbReference type="ARBA" id="ARBA00039386"/>
    </source>
</evidence>
<dbReference type="AlphaFoldDB" id="A0A099WVI0"/>
<dbReference type="RefSeq" id="WP_018964744.1">
    <property type="nucleotide sequence ID" value="NZ_CALUCC010000093.1"/>
</dbReference>
<evidence type="ECO:0000256" key="5">
    <source>
        <dbReference type="ARBA" id="ARBA00023004"/>
    </source>
</evidence>
<dbReference type="eggNOG" id="COG1251">
    <property type="taxonomic scope" value="Bacteria"/>
</dbReference>
<dbReference type="PANTHER" id="PTHR37424">
    <property type="entry name" value="BACTERIOFERRITIN-ASSOCIATED FERREDOXIN"/>
    <property type="match status" value="1"/>
</dbReference>
<dbReference type="Pfam" id="PF04324">
    <property type="entry name" value="Fer2_BFD"/>
    <property type="match status" value="1"/>
</dbReference>
<evidence type="ECO:0000259" key="9">
    <source>
        <dbReference type="Pfam" id="PF04324"/>
    </source>
</evidence>
<sequence length="60" mass="6494">MSQQDEIICHCNEITRGEIENAIREKGLKTVDEVGEATEAGTVCGSCQDDIQAILDEING</sequence>
<dbReference type="GeneID" id="57239748"/>
<dbReference type="PANTHER" id="PTHR37424:SF1">
    <property type="entry name" value="BACTERIOFERRITIN-ASSOCIATED FERREDOXIN"/>
    <property type="match status" value="1"/>
</dbReference>
<feature type="domain" description="BFD-like [2Fe-2S]-binding" evidence="9">
    <location>
        <begin position="7"/>
        <end position="57"/>
    </location>
</feature>
<accession>A0A099WVI0</accession>
<evidence type="ECO:0000256" key="3">
    <source>
        <dbReference type="ARBA" id="ARBA00022723"/>
    </source>
</evidence>
<evidence type="ECO:0000256" key="1">
    <source>
        <dbReference type="ARBA" id="ARBA00022448"/>
    </source>
</evidence>
<organism evidence="10 11">
    <name type="scientific">Porphyromonas gulae</name>
    <dbReference type="NCBI Taxonomy" id="111105"/>
    <lineage>
        <taxon>Bacteria</taxon>
        <taxon>Pseudomonadati</taxon>
        <taxon>Bacteroidota</taxon>
        <taxon>Bacteroidia</taxon>
        <taxon>Bacteroidales</taxon>
        <taxon>Porphyromonadaceae</taxon>
        <taxon>Porphyromonas</taxon>
    </lineage>
</organism>